<keyword evidence="2" id="KW-1185">Reference proteome</keyword>
<gene>
    <name evidence="1" type="ORF">GCM10011611_51660</name>
</gene>
<organism evidence="1 2">
    <name type="scientific">Aliidongia dinghuensis</name>
    <dbReference type="NCBI Taxonomy" id="1867774"/>
    <lineage>
        <taxon>Bacteria</taxon>
        <taxon>Pseudomonadati</taxon>
        <taxon>Pseudomonadota</taxon>
        <taxon>Alphaproteobacteria</taxon>
        <taxon>Rhodospirillales</taxon>
        <taxon>Dongiaceae</taxon>
        <taxon>Aliidongia</taxon>
    </lineage>
</organism>
<evidence type="ECO:0000313" key="1">
    <source>
        <dbReference type="EMBL" id="GGF38976.1"/>
    </source>
</evidence>
<evidence type="ECO:0000313" key="2">
    <source>
        <dbReference type="Proteomes" id="UP000646365"/>
    </source>
</evidence>
<proteinExistence type="predicted"/>
<accession>A0A8J2YZS8</accession>
<dbReference type="EMBL" id="BMJQ01000016">
    <property type="protein sequence ID" value="GGF38976.1"/>
    <property type="molecule type" value="Genomic_DNA"/>
</dbReference>
<protein>
    <submittedName>
        <fullName evidence="1">Uncharacterized protein</fullName>
    </submittedName>
</protein>
<dbReference type="RefSeq" id="WP_189051056.1">
    <property type="nucleotide sequence ID" value="NZ_BMJQ01000016.1"/>
</dbReference>
<name>A0A8J2YZS8_9PROT</name>
<dbReference type="Proteomes" id="UP000646365">
    <property type="component" value="Unassembled WGS sequence"/>
</dbReference>
<dbReference type="AlphaFoldDB" id="A0A8J2YZS8"/>
<comment type="caution">
    <text evidence="1">The sequence shown here is derived from an EMBL/GenBank/DDBJ whole genome shotgun (WGS) entry which is preliminary data.</text>
</comment>
<reference evidence="1" key="2">
    <citation type="submission" date="2020-09" db="EMBL/GenBank/DDBJ databases">
        <authorList>
            <person name="Sun Q."/>
            <person name="Zhou Y."/>
        </authorList>
    </citation>
    <scope>NUCLEOTIDE SEQUENCE</scope>
    <source>
        <strain evidence="1">CGMCC 1.15725</strain>
    </source>
</reference>
<reference evidence="1" key="1">
    <citation type="journal article" date="2014" name="Int. J. Syst. Evol. Microbiol.">
        <title>Complete genome sequence of Corynebacterium casei LMG S-19264T (=DSM 44701T), isolated from a smear-ripened cheese.</title>
        <authorList>
            <consortium name="US DOE Joint Genome Institute (JGI-PGF)"/>
            <person name="Walter F."/>
            <person name="Albersmeier A."/>
            <person name="Kalinowski J."/>
            <person name="Ruckert C."/>
        </authorList>
    </citation>
    <scope>NUCLEOTIDE SEQUENCE</scope>
    <source>
        <strain evidence="1">CGMCC 1.15725</strain>
    </source>
</reference>
<sequence length="140" mass="15270">MRGVVTSVSNPLPIIEGSGADRISIRLVDGILRISVEHEPPGECILVAVSKGIAAGWIRPNMLALVDLTRFTGSVDWAAMRAVKDLAPWGAGPTGRSRVAYLVRNDVFRFLIRATAALFMKTQHRTFRTEADALVWLNSA</sequence>